<evidence type="ECO:0000256" key="4">
    <source>
        <dbReference type="ARBA" id="ARBA00023136"/>
    </source>
</evidence>
<feature type="transmembrane region" description="Helical" evidence="5">
    <location>
        <begin position="230"/>
        <end position="253"/>
    </location>
</feature>
<feature type="transmembrane region" description="Helical" evidence="5">
    <location>
        <begin position="134"/>
        <end position="156"/>
    </location>
</feature>
<evidence type="ECO:0000256" key="5">
    <source>
        <dbReference type="SAM" id="Phobius"/>
    </source>
</evidence>
<feature type="transmembrane region" description="Helical" evidence="5">
    <location>
        <begin position="62"/>
        <end position="82"/>
    </location>
</feature>
<feature type="transmembrane region" description="Helical" evidence="5">
    <location>
        <begin position="176"/>
        <end position="194"/>
    </location>
</feature>
<gene>
    <name evidence="7" type="ORF">NDN08_003447</name>
</gene>
<protein>
    <recommendedName>
        <fullName evidence="6">Amino acid transporter transmembrane domain-containing protein</fullName>
    </recommendedName>
</protein>
<name>A0AAV8UWM4_9RHOD</name>
<dbReference type="Pfam" id="PF01490">
    <property type="entry name" value="Aa_trans"/>
    <property type="match status" value="1"/>
</dbReference>
<feature type="transmembrane region" description="Helical" evidence="5">
    <location>
        <begin position="273"/>
        <end position="295"/>
    </location>
</feature>
<keyword evidence="4 5" id="KW-0472">Membrane</keyword>
<feature type="transmembrane region" description="Helical" evidence="5">
    <location>
        <begin position="421"/>
        <end position="442"/>
    </location>
</feature>
<evidence type="ECO:0000259" key="6">
    <source>
        <dbReference type="Pfam" id="PF01490"/>
    </source>
</evidence>
<dbReference type="PANTHER" id="PTHR22950:SF652">
    <property type="entry name" value="TRANSMEMBRANE AMINO ACID TRANSPORTER FAMILY PROTEIN"/>
    <property type="match status" value="1"/>
</dbReference>
<feature type="transmembrane region" description="Helical" evidence="5">
    <location>
        <begin position="381"/>
        <end position="400"/>
    </location>
</feature>
<keyword evidence="8" id="KW-1185">Reference proteome</keyword>
<sequence>MSSSEDVLTLSGLDHERIPFLQQSISSDYTDEESGKFTRKRQMSWAGDPVQEDRAHGPVLDLAMNLAACAFGASMLSLPFVLDISGALVGMFMIVGLGLVAVLASSSIMHAGFRFRKSSYTKIVAEAFGKRASVFAEALLSACLFVAAVSYVVGLADLLPDMIGFTSRMSRTMRIFFIYAGLWPITWVGSLSAFGPSSIFACIGCYVQAVALVTGAIFSDVDVPGPELLFKFSPAGIALSMPMVTFTHAYHYVLTDTFLELKNPSKVRLMSTVWTTGVTLTTCYLIVAIIGFLLYGGQNVPSNVLTGLGNGSPVIGIATWSIGLLLFATYSLFIIPLRRRLEEMLFGRQTRKLNRNRILAASVIGALVIIASILLRDLYLANTVAGGCIAIVTFVIPGLLDVYCWKEFKDDRNLVTIARGVLLLCAGTMAAFIGLFGSLLPLKA</sequence>
<feature type="transmembrane region" description="Helical" evidence="5">
    <location>
        <begin position="315"/>
        <end position="337"/>
    </location>
</feature>
<reference evidence="7 8" key="1">
    <citation type="journal article" date="2023" name="Nat. Commun.">
        <title>Origin of minicircular mitochondrial genomes in red algae.</title>
        <authorList>
            <person name="Lee Y."/>
            <person name="Cho C.H."/>
            <person name="Lee Y.M."/>
            <person name="Park S.I."/>
            <person name="Yang J.H."/>
            <person name="West J.A."/>
            <person name="Bhattacharya D."/>
            <person name="Yoon H.S."/>
        </authorList>
    </citation>
    <scope>NUCLEOTIDE SEQUENCE [LARGE SCALE GENOMIC DNA]</scope>
    <source>
        <strain evidence="7 8">CCMP1338</strain>
        <tissue evidence="7">Whole cell</tissue>
    </source>
</reference>
<dbReference type="PANTHER" id="PTHR22950">
    <property type="entry name" value="AMINO ACID TRANSPORTER"/>
    <property type="match status" value="1"/>
</dbReference>
<evidence type="ECO:0000313" key="8">
    <source>
        <dbReference type="Proteomes" id="UP001157974"/>
    </source>
</evidence>
<dbReference type="EMBL" id="JAMWBK010000003">
    <property type="protein sequence ID" value="KAJ8906964.1"/>
    <property type="molecule type" value="Genomic_DNA"/>
</dbReference>
<proteinExistence type="predicted"/>
<dbReference type="GO" id="GO:0016020">
    <property type="term" value="C:membrane"/>
    <property type="evidence" value="ECO:0007669"/>
    <property type="project" value="UniProtKB-SubCell"/>
</dbReference>
<keyword evidence="3 5" id="KW-1133">Transmembrane helix</keyword>
<evidence type="ECO:0000256" key="1">
    <source>
        <dbReference type="ARBA" id="ARBA00004141"/>
    </source>
</evidence>
<keyword evidence="2 5" id="KW-0812">Transmembrane</keyword>
<evidence type="ECO:0000256" key="3">
    <source>
        <dbReference type="ARBA" id="ARBA00022989"/>
    </source>
</evidence>
<dbReference type="AlphaFoldDB" id="A0AAV8UWM4"/>
<evidence type="ECO:0000256" key="2">
    <source>
        <dbReference type="ARBA" id="ARBA00022692"/>
    </source>
</evidence>
<feature type="domain" description="Amino acid transporter transmembrane" evidence="6">
    <location>
        <begin position="60"/>
        <end position="438"/>
    </location>
</feature>
<comment type="subcellular location">
    <subcellularLocation>
        <location evidence="1">Membrane</location>
        <topology evidence="1">Multi-pass membrane protein</topology>
    </subcellularLocation>
</comment>
<organism evidence="7 8">
    <name type="scientific">Rhodosorus marinus</name>
    <dbReference type="NCBI Taxonomy" id="101924"/>
    <lineage>
        <taxon>Eukaryota</taxon>
        <taxon>Rhodophyta</taxon>
        <taxon>Stylonematophyceae</taxon>
        <taxon>Stylonematales</taxon>
        <taxon>Stylonemataceae</taxon>
        <taxon>Rhodosorus</taxon>
    </lineage>
</organism>
<feature type="transmembrane region" description="Helical" evidence="5">
    <location>
        <begin position="199"/>
        <end position="218"/>
    </location>
</feature>
<feature type="transmembrane region" description="Helical" evidence="5">
    <location>
        <begin position="358"/>
        <end position="375"/>
    </location>
</feature>
<comment type="caution">
    <text evidence="7">The sequence shown here is derived from an EMBL/GenBank/DDBJ whole genome shotgun (WGS) entry which is preliminary data.</text>
</comment>
<dbReference type="InterPro" id="IPR013057">
    <property type="entry name" value="AA_transpt_TM"/>
</dbReference>
<accession>A0AAV8UWM4</accession>
<dbReference type="GO" id="GO:0015179">
    <property type="term" value="F:L-amino acid transmembrane transporter activity"/>
    <property type="evidence" value="ECO:0007669"/>
    <property type="project" value="TreeGrafter"/>
</dbReference>
<feature type="transmembrane region" description="Helical" evidence="5">
    <location>
        <begin position="88"/>
        <end position="113"/>
    </location>
</feature>
<dbReference type="Proteomes" id="UP001157974">
    <property type="component" value="Unassembled WGS sequence"/>
</dbReference>
<evidence type="ECO:0000313" key="7">
    <source>
        <dbReference type="EMBL" id="KAJ8906964.1"/>
    </source>
</evidence>